<evidence type="ECO:0000256" key="1">
    <source>
        <dbReference type="SAM" id="MobiDB-lite"/>
    </source>
</evidence>
<feature type="region of interest" description="Disordered" evidence="1">
    <location>
        <begin position="1"/>
        <end position="27"/>
    </location>
</feature>
<evidence type="ECO:0008006" key="4">
    <source>
        <dbReference type="Google" id="ProtNLM"/>
    </source>
</evidence>
<dbReference type="Proteomes" id="UP000585474">
    <property type="component" value="Unassembled WGS sequence"/>
</dbReference>
<protein>
    <recommendedName>
        <fullName evidence="4">J domain-containing protein</fullName>
    </recommendedName>
</protein>
<dbReference type="OrthoDB" id="10250354at2759"/>
<evidence type="ECO:0000313" key="2">
    <source>
        <dbReference type="EMBL" id="GFY96296.1"/>
    </source>
</evidence>
<keyword evidence="3" id="KW-1185">Reference proteome</keyword>
<comment type="caution">
    <text evidence="2">The sequence shown here is derived from an EMBL/GenBank/DDBJ whole genome shotgun (WGS) entry which is preliminary data.</text>
</comment>
<dbReference type="SUPFAM" id="SSF46565">
    <property type="entry name" value="Chaperone J-domain"/>
    <property type="match status" value="1"/>
</dbReference>
<dbReference type="InterPro" id="IPR036869">
    <property type="entry name" value="J_dom_sf"/>
</dbReference>
<dbReference type="InterPro" id="IPR053052">
    <property type="entry name" value="Imprinting_Balance_Reg"/>
</dbReference>
<evidence type="ECO:0000313" key="3">
    <source>
        <dbReference type="Proteomes" id="UP000585474"/>
    </source>
</evidence>
<accession>A0A7J0FCX6</accession>
<dbReference type="AlphaFoldDB" id="A0A7J0FCX6"/>
<proteinExistence type="predicted"/>
<name>A0A7J0FCX6_9ERIC</name>
<dbReference type="PANTHER" id="PTHR45496">
    <property type="entry name" value="CHAPERONE DNAJ-DOMAIN SUPERFAMILY PROTEIN"/>
    <property type="match status" value="1"/>
</dbReference>
<reference evidence="2 3" key="1">
    <citation type="submission" date="2019-07" db="EMBL/GenBank/DDBJ databases">
        <title>De Novo Assembly of kiwifruit Actinidia rufa.</title>
        <authorList>
            <person name="Sugita-Konishi S."/>
            <person name="Sato K."/>
            <person name="Mori E."/>
            <person name="Abe Y."/>
            <person name="Kisaki G."/>
            <person name="Hamano K."/>
            <person name="Suezawa K."/>
            <person name="Otani M."/>
            <person name="Fukuda T."/>
            <person name="Manabe T."/>
            <person name="Gomi K."/>
            <person name="Tabuchi M."/>
            <person name="Akimitsu K."/>
            <person name="Kataoka I."/>
        </authorList>
    </citation>
    <scope>NUCLEOTIDE SEQUENCE [LARGE SCALE GENOMIC DNA]</scope>
    <source>
        <strain evidence="3">cv. Fuchu</strain>
    </source>
</reference>
<gene>
    <name evidence="2" type="ORF">Acr_11g0006020</name>
</gene>
<organism evidence="2 3">
    <name type="scientific">Actinidia rufa</name>
    <dbReference type="NCBI Taxonomy" id="165716"/>
    <lineage>
        <taxon>Eukaryota</taxon>
        <taxon>Viridiplantae</taxon>
        <taxon>Streptophyta</taxon>
        <taxon>Embryophyta</taxon>
        <taxon>Tracheophyta</taxon>
        <taxon>Spermatophyta</taxon>
        <taxon>Magnoliopsida</taxon>
        <taxon>eudicotyledons</taxon>
        <taxon>Gunneridae</taxon>
        <taxon>Pentapetalae</taxon>
        <taxon>asterids</taxon>
        <taxon>Ericales</taxon>
        <taxon>Actinidiaceae</taxon>
        <taxon>Actinidia</taxon>
    </lineage>
</organism>
<dbReference type="PANTHER" id="PTHR45496:SF19">
    <property type="entry name" value="J DOMAIN-CONTAINING PROTEIN"/>
    <property type="match status" value="1"/>
</dbReference>
<sequence length="114" mass="12868">MDPMAAGERRRRGGSVRGQESCRERSSIGLYEKNPRCLRHAHHWLEADPPLPRLVRDPAAPLPHVTADLGLIATHYRQLAILLNPPRNRLPFADEAFKLVYDAWSVLNPSEKGV</sequence>
<dbReference type="EMBL" id="BJWL01000011">
    <property type="protein sequence ID" value="GFY96296.1"/>
    <property type="molecule type" value="Genomic_DNA"/>
</dbReference>